<dbReference type="EMBL" id="JAZHOF010000014">
    <property type="protein sequence ID" value="MEJ8574786.1"/>
    <property type="molecule type" value="Genomic_DNA"/>
</dbReference>
<evidence type="ECO:0000313" key="2">
    <source>
        <dbReference type="Proteomes" id="UP001378188"/>
    </source>
</evidence>
<gene>
    <name evidence="1" type="ORF">V3328_25145</name>
</gene>
<dbReference type="InterPro" id="IPR036390">
    <property type="entry name" value="WH_DNA-bd_sf"/>
</dbReference>
<dbReference type="SUPFAM" id="SSF46785">
    <property type="entry name" value="Winged helix' DNA-binding domain"/>
    <property type="match status" value="1"/>
</dbReference>
<evidence type="ECO:0000313" key="1">
    <source>
        <dbReference type="EMBL" id="MEJ8574786.1"/>
    </source>
</evidence>
<dbReference type="Gene3D" id="1.10.10.10">
    <property type="entry name" value="Winged helix-like DNA-binding domain superfamily/Winged helix DNA-binding domain"/>
    <property type="match status" value="1"/>
</dbReference>
<organism evidence="1 2">
    <name type="scientific">Microbaculum marinum</name>
    <dbReference type="NCBI Taxonomy" id="1764581"/>
    <lineage>
        <taxon>Bacteria</taxon>
        <taxon>Pseudomonadati</taxon>
        <taxon>Pseudomonadota</taxon>
        <taxon>Alphaproteobacteria</taxon>
        <taxon>Hyphomicrobiales</taxon>
        <taxon>Tepidamorphaceae</taxon>
        <taxon>Microbaculum</taxon>
    </lineage>
</organism>
<proteinExistence type="predicted"/>
<evidence type="ECO:0008006" key="3">
    <source>
        <dbReference type="Google" id="ProtNLM"/>
    </source>
</evidence>
<dbReference type="RefSeq" id="WP_340332483.1">
    <property type="nucleotide sequence ID" value="NZ_JAZHOF010000014.1"/>
</dbReference>
<dbReference type="InterPro" id="IPR036388">
    <property type="entry name" value="WH-like_DNA-bd_sf"/>
</dbReference>
<name>A0AAW9RYM4_9HYPH</name>
<keyword evidence="2" id="KW-1185">Reference proteome</keyword>
<reference evidence="1 2" key="1">
    <citation type="submission" date="2024-02" db="EMBL/GenBank/DDBJ databases">
        <title>Genome analysis and characterization of Microbaculum marinisediminis sp. nov., isolated from marine sediment.</title>
        <authorList>
            <person name="Du Z.-J."/>
            <person name="Ye Y.-Q."/>
            <person name="Zhang Z.-R."/>
            <person name="Yuan S.-M."/>
            <person name="Zhang X.-Y."/>
        </authorList>
    </citation>
    <scope>NUCLEOTIDE SEQUENCE [LARGE SCALE GENOMIC DNA]</scope>
    <source>
        <strain evidence="1 2">SDUM1044001</strain>
    </source>
</reference>
<protein>
    <recommendedName>
        <fullName evidence="3">ASCH domain-containing protein</fullName>
    </recommendedName>
</protein>
<sequence>MTTLDAIRSGDVTLAFRRWQRATVKAGTEQRTKIGLVRILSIEEIAEADITEADARRAGSSSRAALLGELDGRDGTLYRISLEYGGPDPRIALRQDADLSDGDIAAIAARLDRMDRASDGGPWTRETLHLIADKPGTRAIELARSMGLEKKYFKTRVRRLKELGLTESLDIGYRLSPRGRAALKALSDRS</sequence>
<comment type="caution">
    <text evidence="1">The sequence shown here is derived from an EMBL/GenBank/DDBJ whole genome shotgun (WGS) entry which is preliminary data.</text>
</comment>
<dbReference type="AlphaFoldDB" id="A0AAW9RYM4"/>
<accession>A0AAW9RYM4</accession>
<dbReference type="Proteomes" id="UP001378188">
    <property type="component" value="Unassembled WGS sequence"/>
</dbReference>